<dbReference type="CDD" id="cd06257">
    <property type="entry name" value="DnaJ"/>
    <property type="match status" value="1"/>
</dbReference>
<dbReference type="SUPFAM" id="SSF46565">
    <property type="entry name" value="Chaperone J-domain"/>
    <property type="match status" value="1"/>
</dbReference>
<dbReference type="PRINTS" id="PR00625">
    <property type="entry name" value="JDOMAIN"/>
</dbReference>
<protein>
    <recommendedName>
        <fullName evidence="1">J domain-containing protein</fullName>
    </recommendedName>
</protein>
<dbReference type="AlphaFoldDB" id="A0A2K1IPB8"/>
<dbReference type="RefSeq" id="XP_073386139.1">
    <property type="nucleotide sequence ID" value="XM_073530038.1"/>
</dbReference>
<dbReference type="EMBL" id="ABEU02000022">
    <property type="protein sequence ID" value="PNR31120.1"/>
    <property type="molecule type" value="Genomic_DNA"/>
</dbReference>
<dbReference type="Pfam" id="PF00226">
    <property type="entry name" value="DnaJ"/>
    <property type="match status" value="1"/>
</dbReference>
<accession>A0A2K1IPB8</accession>
<dbReference type="OrthoDB" id="552049at2759"/>
<dbReference type="PROSITE" id="PS50076">
    <property type="entry name" value="DNAJ_2"/>
    <property type="match status" value="1"/>
</dbReference>
<dbReference type="InterPro" id="IPR050817">
    <property type="entry name" value="DjlA_DnaK_co-chaperone"/>
</dbReference>
<sequence>MDAMHSHLQVEKFPTKQEIKKKYRRLALDLHPDVCDGDHCSTQFQRVKTAYEALIQNRTSQFEESEGELSDDLKSFMGVGDDSWAEWEEWMGWEGAGTCDYTNHINSAI</sequence>
<dbReference type="PaxDb" id="3218-PP1S100_202V6.1"/>
<dbReference type="InterPro" id="IPR001623">
    <property type="entry name" value="DnaJ_domain"/>
</dbReference>
<gene>
    <name evidence="3" type="primary">LOC112275029</name>
    <name evidence="2" type="ORF">PHYPA_027437</name>
</gene>
<dbReference type="Gene3D" id="1.10.287.110">
    <property type="entry name" value="DnaJ domain"/>
    <property type="match status" value="1"/>
</dbReference>
<dbReference type="SMART" id="SM00271">
    <property type="entry name" value="DnaJ"/>
    <property type="match status" value="1"/>
</dbReference>
<keyword evidence="4" id="KW-1185">Reference proteome</keyword>
<dbReference type="Gramene" id="Pp3c22_22180V3.2">
    <property type="protein sequence ID" value="Pp3c22_22180V3.2"/>
    <property type="gene ID" value="Pp3c22_22180"/>
</dbReference>
<dbReference type="PANTHER" id="PTHR24074">
    <property type="entry name" value="CO-CHAPERONE PROTEIN DJLA"/>
    <property type="match status" value="1"/>
</dbReference>
<feature type="domain" description="J" evidence="1">
    <location>
        <begin position="3"/>
        <end position="66"/>
    </location>
</feature>
<reference evidence="2 4" key="2">
    <citation type="journal article" date="2018" name="Plant J.">
        <title>The Physcomitrella patens chromosome-scale assembly reveals moss genome structure and evolution.</title>
        <authorList>
            <person name="Lang D."/>
            <person name="Ullrich K.K."/>
            <person name="Murat F."/>
            <person name="Fuchs J."/>
            <person name="Jenkins J."/>
            <person name="Haas F.B."/>
            <person name="Piednoel M."/>
            <person name="Gundlach H."/>
            <person name="Van Bel M."/>
            <person name="Meyberg R."/>
            <person name="Vives C."/>
            <person name="Morata J."/>
            <person name="Symeonidi A."/>
            <person name="Hiss M."/>
            <person name="Muchero W."/>
            <person name="Kamisugi Y."/>
            <person name="Saleh O."/>
            <person name="Blanc G."/>
            <person name="Decker E.L."/>
            <person name="van Gessel N."/>
            <person name="Grimwood J."/>
            <person name="Hayes R.D."/>
            <person name="Graham S.W."/>
            <person name="Gunter L.E."/>
            <person name="McDaniel S.F."/>
            <person name="Hoernstein S.N.W."/>
            <person name="Larsson A."/>
            <person name="Li F.W."/>
            <person name="Perroud P.F."/>
            <person name="Phillips J."/>
            <person name="Ranjan P."/>
            <person name="Rokshar D.S."/>
            <person name="Rothfels C.J."/>
            <person name="Schneider L."/>
            <person name="Shu S."/>
            <person name="Stevenson D.W."/>
            <person name="Thummler F."/>
            <person name="Tillich M."/>
            <person name="Villarreal Aguilar J.C."/>
            <person name="Widiez T."/>
            <person name="Wong G.K."/>
            <person name="Wymore A."/>
            <person name="Zhang Y."/>
            <person name="Zimmer A.D."/>
            <person name="Quatrano R.S."/>
            <person name="Mayer K.F.X."/>
            <person name="Goodstein D."/>
            <person name="Casacuberta J.M."/>
            <person name="Vandepoele K."/>
            <person name="Reski R."/>
            <person name="Cuming A.C."/>
            <person name="Tuskan G.A."/>
            <person name="Maumus F."/>
            <person name="Salse J."/>
            <person name="Schmutz J."/>
            <person name="Rensing S.A."/>
        </authorList>
    </citation>
    <scope>NUCLEOTIDE SEQUENCE [LARGE SCALE GENOMIC DNA]</scope>
    <source>
        <strain evidence="3 4">cv. Gransden 2004</strain>
    </source>
</reference>
<organism evidence="2">
    <name type="scientific">Physcomitrium patens</name>
    <name type="common">Spreading-leaved earth moss</name>
    <name type="synonym">Physcomitrella patens</name>
    <dbReference type="NCBI Taxonomy" id="3218"/>
    <lineage>
        <taxon>Eukaryota</taxon>
        <taxon>Viridiplantae</taxon>
        <taxon>Streptophyta</taxon>
        <taxon>Embryophyta</taxon>
        <taxon>Bryophyta</taxon>
        <taxon>Bryophytina</taxon>
        <taxon>Bryopsida</taxon>
        <taxon>Funariidae</taxon>
        <taxon>Funariales</taxon>
        <taxon>Funariaceae</taxon>
        <taxon>Physcomitrium</taxon>
    </lineage>
</organism>
<evidence type="ECO:0000313" key="3">
    <source>
        <dbReference type="EnsemblPlants" id="Pp3c22_22180V3.1"/>
    </source>
</evidence>
<evidence type="ECO:0000313" key="2">
    <source>
        <dbReference type="EMBL" id="PNR31120.1"/>
    </source>
</evidence>
<evidence type="ECO:0000259" key="1">
    <source>
        <dbReference type="PROSITE" id="PS50076"/>
    </source>
</evidence>
<dbReference type="Proteomes" id="UP000006727">
    <property type="component" value="Chromosome 22"/>
</dbReference>
<dbReference type="RefSeq" id="XP_073386138.1">
    <property type="nucleotide sequence ID" value="XM_073530037.1"/>
</dbReference>
<dbReference type="STRING" id="3218.A0A2K1IPB8"/>
<dbReference type="EnsemblPlants" id="Pp3c22_22180V3.1">
    <property type="protein sequence ID" value="Pp3c22_22180V3.1"/>
    <property type="gene ID" value="Pp3c22_22180"/>
</dbReference>
<dbReference type="GeneID" id="112275029"/>
<dbReference type="EnsemblPlants" id="Pp3c22_22180V3.2">
    <property type="protein sequence ID" value="Pp3c22_22180V3.2"/>
    <property type="gene ID" value="Pp3c22_22180"/>
</dbReference>
<reference evidence="2 4" key="1">
    <citation type="journal article" date="2008" name="Science">
        <title>The Physcomitrella genome reveals evolutionary insights into the conquest of land by plants.</title>
        <authorList>
            <person name="Rensing S."/>
            <person name="Lang D."/>
            <person name="Zimmer A."/>
            <person name="Terry A."/>
            <person name="Salamov A."/>
            <person name="Shapiro H."/>
            <person name="Nishiyama T."/>
            <person name="Perroud P.-F."/>
            <person name="Lindquist E."/>
            <person name="Kamisugi Y."/>
            <person name="Tanahashi T."/>
            <person name="Sakakibara K."/>
            <person name="Fujita T."/>
            <person name="Oishi K."/>
            <person name="Shin-I T."/>
            <person name="Kuroki Y."/>
            <person name="Toyoda A."/>
            <person name="Suzuki Y."/>
            <person name="Hashimoto A."/>
            <person name="Yamaguchi K."/>
            <person name="Sugano A."/>
            <person name="Kohara Y."/>
            <person name="Fujiyama A."/>
            <person name="Anterola A."/>
            <person name="Aoki S."/>
            <person name="Ashton N."/>
            <person name="Barbazuk W.B."/>
            <person name="Barker E."/>
            <person name="Bennetzen J."/>
            <person name="Bezanilla M."/>
            <person name="Blankenship R."/>
            <person name="Cho S.H."/>
            <person name="Dutcher S."/>
            <person name="Estelle M."/>
            <person name="Fawcett J.A."/>
            <person name="Gundlach H."/>
            <person name="Hanada K."/>
            <person name="Heyl A."/>
            <person name="Hicks K.A."/>
            <person name="Hugh J."/>
            <person name="Lohr M."/>
            <person name="Mayer K."/>
            <person name="Melkozernov A."/>
            <person name="Murata T."/>
            <person name="Nelson D."/>
            <person name="Pils B."/>
            <person name="Prigge M."/>
            <person name="Reiss B."/>
            <person name="Renner T."/>
            <person name="Rombauts S."/>
            <person name="Rushton P."/>
            <person name="Sanderfoot A."/>
            <person name="Schween G."/>
            <person name="Shiu S.-H."/>
            <person name="Stueber K."/>
            <person name="Theodoulou F.L."/>
            <person name="Tu H."/>
            <person name="Van de Peer Y."/>
            <person name="Verrier P.J."/>
            <person name="Waters E."/>
            <person name="Wood A."/>
            <person name="Yang L."/>
            <person name="Cove D."/>
            <person name="Cuming A."/>
            <person name="Hasebe M."/>
            <person name="Lucas S."/>
            <person name="Mishler D.B."/>
            <person name="Reski R."/>
            <person name="Grigoriev I."/>
            <person name="Quatrano R.S."/>
            <person name="Boore J.L."/>
        </authorList>
    </citation>
    <scope>NUCLEOTIDE SEQUENCE [LARGE SCALE GENOMIC DNA]</scope>
    <source>
        <strain evidence="3 4">cv. Gransden 2004</strain>
    </source>
</reference>
<dbReference type="Gramene" id="Pp3c22_22180V3.1">
    <property type="protein sequence ID" value="Pp3c22_22180V3.1"/>
    <property type="gene ID" value="Pp3c22_22180"/>
</dbReference>
<proteinExistence type="predicted"/>
<reference evidence="3" key="3">
    <citation type="submission" date="2020-12" db="UniProtKB">
        <authorList>
            <consortium name="EnsemblPlants"/>
        </authorList>
    </citation>
    <scope>IDENTIFICATION</scope>
</reference>
<dbReference type="InterPro" id="IPR036869">
    <property type="entry name" value="J_dom_sf"/>
</dbReference>
<name>A0A2K1IPB8_PHYPA</name>
<evidence type="ECO:0000313" key="4">
    <source>
        <dbReference type="Proteomes" id="UP000006727"/>
    </source>
</evidence>